<accession>A0A383W9L7</accession>
<evidence type="ECO:0000313" key="1">
    <source>
        <dbReference type="EMBL" id="SZX73694.1"/>
    </source>
</evidence>
<proteinExistence type="predicted"/>
<keyword evidence="2" id="KW-1185">Reference proteome</keyword>
<reference evidence="1 2" key="1">
    <citation type="submission" date="2016-10" db="EMBL/GenBank/DDBJ databases">
        <authorList>
            <person name="Cai Z."/>
        </authorList>
    </citation>
    <scope>NUCLEOTIDE SEQUENCE [LARGE SCALE GENOMIC DNA]</scope>
</reference>
<dbReference type="EMBL" id="FNXT01001196">
    <property type="protein sequence ID" value="SZX73694.1"/>
    <property type="molecule type" value="Genomic_DNA"/>
</dbReference>
<sequence length="86" mass="9292">MDRRPVAGSTCARRALSLRALFLPQLCSSRSQHCYEVCFPATAALLVEARPSWADRQALAIAAIKREPCHSCGVAFEIAFIAGQTG</sequence>
<dbReference type="AlphaFoldDB" id="A0A383W9L7"/>
<evidence type="ECO:0000313" key="2">
    <source>
        <dbReference type="Proteomes" id="UP000256970"/>
    </source>
</evidence>
<name>A0A383W9L7_TETOB</name>
<dbReference type="Proteomes" id="UP000256970">
    <property type="component" value="Unassembled WGS sequence"/>
</dbReference>
<protein>
    <submittedName>
        <fullName evidence="1">Uncharacterized protein</fullName>
    </submittedName>
</protein>
<organism evidence="1 2">
    <name type="scientific">Tetradesmus obliquus</name>
    <name type="common">Green alga</name>
    <name type="synonym">Acutodesmus obliquus</name>
    <dbReference type="NCBI Taxonomy" id="3088"/>
    <lineage>
        <taxon>Eukaryota</taxon>
        <taxon>Viridiplantae</taxon>
        <taxon>Chlorophyta</taxon>
        <taxon>core chlorophytes</taxon>
        <taxon>Chlorophyceae</taxon>
        <taxon>CS clade</taxon>
        <taxon>Sphaeropleales</taxon>
        <taxon>Scenedesmaceae</taxon>
        <taxon>Tetradesmus</taxon>
    </lineage>
</organism>
<gene>
    <name evidence="1" type="ORF">BQ4739_LOCUS13947</name>
</gene>